<proteinExistence type="predicted"/>
<evidence type="ECO:0008006" key="4">
    <source>
        <dbReference type="Google" id="ProtNLM"/>
    </source>
</evidence>
<dbReference type="OrthoDB" id="7977750at2"/>
<evidence type="ECO:0000313" key="3">
    <source>
        <dbReference type="Proteomes" id="UP000218288"/>
    </source>
</evidence>
<dbReference type="AlphaFoldDB" id="A0A160PIA3"/>
<feature type="chain" id="PRO_5007819562" description="Transporter" evidence="1">
    <location>
        <begin position="23"/>
        <end position="277"/>
    </location>
</feature>
<reference evidence="2 3" key="1">
    <citation type="journal article" date="2016" name="Genome Announc.">
        <title>Complete Genome Sequence of Methylobacterium populi P-1M, Isolated from Pink-Pigmented Household Biofilm.</title>
        <authorList>
            <person name="Morohoshi T."/>
            <person name="Ikeda T."/>
        </authorList>
    </citation>
    <scope>NUCLEOTIDE SEQUENCE [LARGE SCALE GENOMIC DNA]</scope>
    <source>
        <strain evidence="2 3">P-1M</strain>
    </source>
</reference>
<gene>
    <name evidence="2" type="ORF">MPPM_2785</name>
</gene>
<protein>
    <recommendedName>
        <fullName evidence="4">Transporter</fullName>
    </recommendedName>
</protein>
<name>A0A160PIA3_9HYPH</name>
<feature type="signal peptide" evidence="1">
    <location>
        <begin position="1"/>
        <end position="22"/>
    </location>
</feature>
<dbReference type="Proteomes" id="UP000218288">
    <property type="component" value="Chromosome"/>
</dbReference>
<dbReference type="RefSeq" id="WP_063110968.1">
    <property type="nucleotide sequence ID" value="NZ_AP014809.1"/>
</dbReference>
<evidence type="ECO:0000256" key="1">
    <source>
        <dbReference type="SAM" id="SignalP"/>
    </source>
</evidence>
<sequence>MSMFTRGALAALFALCAGPALAADHSNLEEGLPITIEDAYPIKENGLEVQSYFQYNRIRNDPRGLSSLMAVPRLEWGAFKNFQLSVEAPYRVGTASDTDQGAFRAQGFYNVNQEDLVLPAMAVAFGVNTPYGRMAGGIETELKFLATKSLGTPDPEGLSPYSYVPRQIHFNASWFHNYDPITGRDAERRDRYRVGVAYSQPVSNDVVLVADVYRETDRERGRAVNLAEIGARYIVTPQTLLVGAVGVGFGGDRRQDFRVTAGLQHSLSFPYSFDPPR</sequence>
<dbReference type="EMBL" id="AP014809">
    <property type="protein sequence ID" value="BAU91390.1"/>
    <property type="molecule type" value="Genomic_DNA"/>
</dbReference>
<organism evidence="2 3">
    <name type="scientific">Methylorubrum populi</name>
    <dbReference type="NCBI Taxonomy" id="223967"/>
    <lineage>
        <taxon>Bacteria</taxon>
        <taxon>Pseudomonadati</taxon>
        <taxon>Pseudomonadota</taxon>
        <taxon>Alphaproteobacteria</taxon>
        <taxon>Hyphomicrobiales</taxon>
        <taxon>Methylobacteriaceae</taxon>
        <taxon>Methylorubrum</taxon>
    </lineage>
</organism>
<keyword evidence="1" id="KW-0732">Signal</keyword>
<evidence type="ECO:0000313" key="2">
    <source>
        <dbReference type="EMBL" id="BAU91390.1"/>
    </source>
</evidence>
<accession>A0A160PIA3</accession>